<feature type="signal peptide" evidence="4">
    <location>
        <begin position="1"/>
        <end position="21"/>
    </location>
</feature>
<protein>
    <submittedName>
        <fullName evidence="6">ABC transporter substrate-binding protein</fullName>
    </submittedName>
</protein>
<dbReference type="InterPro" id="IPR030678">
    <property type="entry name" value="Peptide/Ni-bd"/>
</dbReference>
<dbReference type="CDD" id="cd00995">
    <property type="entry name" value="PBP2_NikA_DppA_OppA_like"/>
    <property type="match status" value="1"/>
</dbReference>
<evidence type="ECO:0000256" key="3">
    <source>
        <dbReference type="ARBA" id="ARBA00022729"/>
    </source>
</evidence>
<dbReference type="InterPro" id="IPR000914">
    <property type="entry name" value="SBP_5_dom"/>
</dbReference>
<dbReference type="PROSITE" id="PS51257">
    <property type="entry name" value="PROKAR_LIPOPROTEIN"/>
    <property type="match status" value="1"/>
</dbReference>
<gene>
    <name evidence="6" type="ORF">KQI42_08095</name>
</gene>
<dbReference type="PANTHER" id="PTHR30290:SF59">
    <property type="entry name" value="OLIGOPEPTIDE ABC TRANSPORTER,SUBSTRATE-BINDING PROTEIN"/>
    <property type="match status" value="1"/>
</dbReference>
<name>A0ABS6E6V3_9FIRM</name>
<dbReference type="EMBL" id="JAHLPM010000006">
    <property type="protein sequence ID" value="MBU5437964.1"/>
    <property type="molecule type" value="Genomic_DNA"/>
</dbReference>
<feature type="chain" id="PRO_5045089467" evidence="4">
    <location>
        <begin position="22"/>
        <end position="537"/>
    </location>
</feature>
<comment type="caution">
    <text evidence="6">The sequence shown here is derived from an EMBL/GenBank/DDBJ whole genome shotgun (WGS) entry which is preliminary data.</text>
</comment>
<accession>A0ABS6E6V3</accession>
<dbReference type="Pfam" id="PF00496">
    <property type="entry name" value="SBP_bac_5"/>
    <property type="match status" value="1"/>
</dbReference>
<evidence type="ECO:0000313" key="6">
    <source>
        <dbReference type="EMBL" id="MBU5437964.1"/>
    </source>
</evidence>
<dbReference type="InterPro" id="IPR039424">
    <property type="entry name" value="SBP_5"/>
</dbReference>
<dbReference type="PANTHER" id="PTHR30290">
    <property type="entry name" value="PERIPLASMIC BINDING COMPONENT OF ABC TRANSPORTER"/>
    <property type="match status" value="1"/>
</dbReference>
<keyword evidence="7" id="KW-1185">Reference proteome</keyword>
<feature type="domain" description="Solute-binding protein family 5" evidence="5">
    <location>
        <begin position="97"/>
        <end position="443"/>
    </location>
</feature>
<comment type="subcellular location">
    <subcellularLocation>
        <location evidence="1">Cell membrane</location>
        <topology evidence="1">Lipid-anchor</topology>
    </subcellularLocation>
</comment>
<reference evidence="6 7" key="1">
    <citation type="submission" date="2021-06" db="EMBL/GenBank/DDBJ databases">
        <authorList>
            <person name="Sun Q."/>
            <person name="Li D."/>
        </authorList>
    </citation>
    <scope>NUCLEOTIDE SEQUENCE [LARGE SCALE GENOMIC DNA]</scope>
    <source>
        <strain evidence="6 7">MSJ-40</strain>
    </source>
</reference>
<sequence length="537" mass="61474">MKFKKILVLFLSLILVLSVGCGEKEEVSTEPENEENGTNVVEGSEEKIKDGGMMVFGIGDDPKILHPFYATDRVTMTIDNALFDPLFVRDGNETRYYLAENVSVSEDNLTYTVKLKEGVKWHDGENLTADDLIFTLEKLIDEKQNANAYQNFIIGGKPISFEKVDDLTVKIILPEVSVPFIETLAGVTPIAKHIFEGEEDFTKSEKNENPIGTGPFKMKEWNKGESIILERFDDYHNGKPHLDQVVYRVVADSNAANVAFENGEISVRYIDVNEYEKYQNSNDFKVYGFDEGMLNYMAFKLNNDDLKDKKVRQAIAYALDKEEIIKGAYDSLEYAVPAYTVLTPQTLYYTEDVNKYEHNVELAKDLLKESGKENIKLTLGYISTSKEQEKEALIIQQKLKEIGIELELMPLDRGAFYQKLFEPDNRDFDLVFNGYIMGQEPDSYKLIFTKGGPYNFVGYENEEMDKMWVQGPMEIDKAKRQELYENIQKQIMDEMIQYPICYPKALIAVSGNIGGVEESKLMPIFIFEDLSKLYIIE</sequence>
<dbReference type="InterPro" id="IPR023765">
    <property type="entry name" value="SBP_5_CS"/>
</dbReference>
<comment type="similarity">
    <text evidence="2">Belongs to the bacterial solute-binding protein 5 family.</text>
</comment>
<organism evidence="6 7">
    <name type="scientific">Tissierella simiarum</name>
    <dbReference type="NCBI Taxonomy" id="2841534"/>
    <lineage>
        <taxon>Bacteria</taxon>
        <taxon>Bacillati</taxon>
        <taxon>Bacillota</taxon>
        <taxon>Tissierellia</taxon>
        <taxon>Tissierellales</taxon>
        <taxon>Tissierellaceae</taxon>
        <taxon>Tissierella</taxon>
    </lineage>
</organism>
<dbReference type="PIRSF" id="PIRSF002741">
    <property type="entry name" value="MppA"/>
    <property type="match status" value="1"/>
</dbReference>
<evidence type="ECO:0000256" key="4">
    <source>
        <dbReference type="SAM" id="SignalP"/>
    </source>
</evidence>
<dbReference type="Proteomes" id="UP000749471">
    <property type="component" value="Unassembled WGS sequence"/>
</dbReference>
<evidence type="ECO:0000256" key="2">
    <source>
        <dbReference type="ARBA" id="ARBA00005695"/>
    </source>
</evidence>
<keyword evidence="3 4" id="KW-0732">Signal</keyword>
<evidence type="ECO:0000256" key="1">
    <source>
        <dbReference type="ARBA" id="ARBA00004193"/>
    </source>
</evidence>
<evidence type="ECO:0000313" key="7">
    <source>
        <dbReference type="Proteomes" id="UP000749471"/>
    </source>
</evidence>
<dbReference type="PROSITE" id="PS01040">
    <property type="entry name" value="SBP_BACTERIAL_5"/>
    <property type="match status" value="1"/>
</dbReference>
<dbReference type="RefSeq" id="WP_216518645.1">
    <property type="nucleotide sequence ID" value="NZ_JAHLPM010000006.1"/>
</dbReference>
<proteinExistence type="inferred from homology"/>
<evidence type="ECO:0000259" key="5">
    <source>
        <dbReference type="Pfam" id="PF00496"/>
    </source>
</evidence>